<dbReference type="InterPro" id="IPR024675">
    <property type="entry name" value="eIF3g_N"/>
</dbReference>
<evidence type="ECO:0000256" key="1">
    <source>
        <dbReference type="SAM" id="MobiDB-lite"/>
    </source>
</evidence>
<dbReference type="Proteomes" id="UP000824469">
    <property type="component" value="Unassembled WGS sequence"/>
</dbReference>
<protein>
    <recommendedName>
        <fullName evidence="2">Eukaryotic translation initiation factor 3 subunit G N-terminal domain-containing protein</fullName>
    </recommendedName>
</protein>
<dbReference type="OMA" id="DETNINW"/>
<dbReference type="EMBL" id="JAHRHJ020000009">
    <property type="protein sequence ID" value="KAH9302533.1"/>
    <property type="molecule type" value="Genomic_DNA"/>
</dbReference>
<feature type="compositionally biased region" description="Low complexity" evidence="1">
    <location>
        <begin position="78"/>
        <end position="88"/>
    </location>
</feature>
<feature type="region of interest" description="Disordered" evidence="1">
    <location>
        <begin position="1"/>
        <end position="23"/>
    </location>
</feature>
<feature type="region of interest" description="Disordered" evidence="1">
    <location>
        <begin position="272"/>
        <end position="325"/>
    </location>
</feature>
<proteinExistence type="predicted"/>
<gene>
    <name evidence="3" type="ORF">KI387_014116</name>
</gene>
<dbReference type="Pfam" id="PF12353">
    <property type="entry name" value="eIF3g"/>
    <property type="match status" value="1"/>
</dbReference>
<evidence type="ECO:0000313" key="4">
    <source>
        <dbReference type="Proteomes" id="UP000824469"/>
    </source>
</evidence>
<organism evidence="3 4">
    <name type="scientific">Taxus chinensis</name>
    <name type="common">Chinese yew</name>
    <name type="synonym">Taxus wallichiana var. chinensis</name>
    <dbReference type="NCBI Taxonomy" id="29808"/>
    <lineage>
        <taxon>Eukaryota</taxon>
        <taxon>Viridiplantae</taxon>
        <taxon>Streptophyta</taxon>
        <taxon>Embryophyta</taxon>
        <taxon>Tracheophyta</taxon>
        <taxon>Spermatophyta</taxon>
        <taxon>Pinopsida</taxon>
        <taxon>Pinidae</taxon>
        <taxon>Conifers II</taxon>
        <taxon>Cupressales</taxon>
        <taxon>Taxaceae</taxon>
        <taxon>Taxus</taxon>
    </lineage>
</organism>
<reference evidence="3 4" key="1">
    <citation type="journal article" date="2021" name="Nat. Plants">
        <title>The Taxus genome provides insights into paclitaxel biosynthesis.</title>
        <authorList>
            <person name="Xiong X."/>
            <person name="Gou J."/>
            <person name="Liao Q."/>
            <person name="Li Y."/>
            <person name="Zhou Q."/>
            <person name="Bi G."/>
            <person name="Li C."/>
            <person name="Du R."/>
            <person name="Wang X."/>
            <person name="Sun T."/>
            <person name="Guo L."/>
            <person name="Liang H."/>
            <person name="Lu P."/>
            <person name="Wu Y."/>
            <person name="Zhang Z."/>
            <person name="Ro D.K."/>
            <person name="Shang Y."/>
            <person name="Huang S."/>
            <person name="Yan J."/>
        </authorList>
    </citation>
    <scope>NUCLEOTIDE SEQUENCE [LARGE SCALE GENOMIC DNA]</scope>
    <source>
        <strain evidence="3">Ta-2019</strain>
    </source>
</reference>
<feature type="compositionally biased region" description="Polar residues" evidence="1">
    <location>
        <begin position="308"/>
        <end position="317"/>
    </location>
</feature>
<feature type="region of interest" description="Disordered" evidence="1">
    <location>
        <begin position="47"/>
        <end position="94"/>
    </location>
</feature>
<evidence type="ECO:0000313" key="3">
    <source>
        <dbReference type="EMBL" id="KAH9302533.1"/>
    </source>
</evidence>
<keyword evidence="4" id="KW-1185">Reference proteome</keyword>
<feature type="domain" description="Eukaryotic translation initiation factor 3 subunit G N-terminal" evidence="2">
    <location>
        <begin position="231"/>
        <end position="350"/>
    </location>
</feature>
<feature type="compositionally biased region" description="Low complexity" evidence="1">
    <location>
        <begin position="295"/>
        <end position="307"/>
    </location>
</feature>
<feature type="compositionally biased region" description="Polar residues" evidence="1">
    <location>
        <begin position="280"/>
        <end position="293"/>
    </location>
</feature>
<dbReference type="AlphaFoldDB" id="A0AA38CQ84"/>
<evidence type="ECO:0000259" key="2">
    <source>
        <dbReference type="Pfam" id="PF12353"/>
    </source>
</evidence>
<accession>A0AA38CQ84</accession>
<sequence>MVRTRGNVANNPPPGGEADTAQKCDEILVSLLDTRDHLDVLEQQVMGNEEEEEDDGNNNQPPPLDNTNIGNLGIDNINASNANANANAPDQPENKKARMVAELTNDIKRISPPKFDGTTLGDGAENWLSEMEKYFAIRNFLEETKAIWGAYHLSHEASSWWDNHKAELNIDETNINWDQFKKYWEWFTKLLKYVPQYQNDEKFRIQKFIMGLNPIIGGEVDVHSPTTMEGVVENAIRKEHKLKAISAHKEEIRKKIPNSSSSLAPKKGPWKKFGMKNKFGTENNKKTTSNKPTDNVRNNFFKNNNNRQKSYGGQNDNFKAGNKFEPKKGPLGGCYNCGKDHYANQCPLKKDDYNQQHKIHAAVADKQVEK</sequence>
<name>A0AA38CQ84_TAXCH</name>
<comment type="caution">
    <text evidence="3">The sequence shown here is derived from an EMBL/GenBank/DDBJ whole genome shotgun (WGS) entry which is preliminary data.</text>
</comment>